<evidence type="ECO:0000256" key="2">
    <source>
        <dbReference type="SAM" id="Phobius"/>
    </source>
</evidence>
<keyword evidence="2" id="KW-0812">Transmembrane</keyword>
<feature type="transmembrane region" description="Helical" evidence="2">
    <location>
        <begin position="6"/>
        <end position="25"/>
    </location>
</feature>
<dbReference type="OrthoDB" id="1448026at2"/>
<dbReference type="RefSeq" id="WP_146835346.1">
    <property type="nucleotide sequence ID" value="NZ_CP042476.1"/>
</dbReference>
<gene>
    <name evidence="3" type="ORF">FK178_11840</name>
</gene>
<keyword evidence="1" id="KW-0175">Coiled coil</keyword>
<keyword evidence="4" id="KW-1185">Reference proteome</keyword>
<keyword evidence="2" id="KW-0472">Membrane</keyword>
<organism evidence="3 4">
    <name type="scientific">Antarcticibacterium arcticum</name>
    <dbReference type="NCBI Taxonomy" id="2585771"/>
    <lineage>
        <taxon>Bacteria</taxon>
        <taxon>Pseudomonadati</taxon>
        <taxon>Bacteroidota</taxon>
        <taxon>Flavobacteriia</taxon>
        <taxon>Flavobacteriales</taxon>
        <taxon>Flavobacteriaceae</taxon>
        <taxon>Antarcticibacterium</taxon>
    </lineage>
</organism>
<dbReference type="AlphaFoldDB" id="A0A5B8YNZ7"/>
<feature type="coiled-coil region" evidence="1">
    <location>
        <begin position="28"/>
        <end position="55"/>
    </location>
</feature>
<evidence type="ECO:0000256" key="1">
    <source>
        <dbReference type="SAM" id="Coils"/>
    </source>
</evidence>
<dbReference type="Proteomes" id="UP000321954">
    <property type="component" value="Chromosome"/>
</dbReference>
<protein>
    <submittedName>
        <fullName evidence="3">Uncharacterized protein</fullName>
    </submittedName>
</protein>
<accession>A0A5B8YNZ7</accession>
<evidence type="ECO:0000313" key="4">
    <source>
        <dbReference type="Proteomes" id="UP000321954"/>
    </source>
</evidence>
<reference evidence="3 4" key="1">
    <citation type="submission" date="2019-08" db="EMBL/GenBank/DDBJ databases">
        <title>Antarcticibacterium arcticum sp. nov., a bacterium isolated from marine sediment of the Canadian Beaufort Sea.</title>
        <authorList>
            <person name="Lee Y.M."/>
            <person name="Baek K."/>
            <person name="Lee D.-H."/>
            <person name="Shin S.C."/>
            <person name="Jin Y.K."/>
            <person name="Park Y."/>
        </authorList>
    </citation>
    <scope>NUCLEOTIDE SEQUENCE [LARGE SCALE GENOMIC DNA]</scope>
    <source>
        <strain evidence="3 4">PAMC 28998</strain>
    </source>
</reference>
<evidence type="ECO:0000313" key="3">
    <source>
        <dbReference type="EMBL" id="QED38363.1"/>
    </source>
</evidence>
<name>A0A5B8YNZ7_9FLAO</name>
<keyword evidence="2" id="KW-1133">Transmembrane helix</keyword>
<proteinExistence type="predicted"/>
<dbReference type="KEGG" id="anp:FK178_11840"/>
<dbReference type="EMBL" id="CP042476">
    <property type="protein sequence ID" value="QED38363.1"/>
    <property type="molecule type" value="Genomic_DNA"/>
</dbReference>
<sequence length="162" mass="18355">MDTSSIAIGVLLMLLFVGPIMYMILKQNNQDKNRLKNLKNISNQHQLELNEFELTNSLLLGLDSRAKKLVVVEPLNNMQYNIIDLNAVKVSHVSKKGLPQVNGTKGDPAITHISLDLLQKNSKENAAEIVFYDEDDDTSYNVETQMFLANKWDRLIRSNIPT</sequence>